<dbReference type="eggNOG" id="KOG4257">
    <property type="taxonomic scope" value="Eukaryota"/>
</dbReference>
<reference evidence="1 2" key="1">
    <citation type="journal article" date="2011" name="Science">
        <title>The ecoresponsive genome of Daphnia pulex.</title>
        <authorList>
            <person name="Colbourne J.K."/>
            <person name="Pfrender M.E."/>
            <person name="Gilbert D."/>
            <person name="Thomas W.K."/>
            <person name="Tucker A."/>
            <person name="Oakley T.H."/>
            <person name="Tokishita S."/>
            <person name="Aerts A."/>
            <person name="Arnold G.J."/>
            <person name="Basu M.K."/>
            <person name="Bauer D.J."/>
            <person name="Caceres C.E."/>
            <person name="Carmel L."/>
            <person name="Casola C."/>
            <person name="Choi J.H."/>
            <person name="Detter J.C."/>
            <person name="Dong Q."/>
            <person name="Dusheyko S."/>
            <person name="Eads B.D."/>
            <person name="Frohlich T."/>
            <person name="Geiler-Samerotte K.A."/>
            <person name="Gerlach D."/>
            <person name="Hatcher P."/>
            <person name="Jogdeo S."/>
            <person name="Krijgsveld J."/>
            <person name="Kriventseva E.V."/>
            <person name="Kultz D."/>
            <person name="Laforsch C."/>
            <person name="Lindquist E."/>
            <person name="Lopez J."/>
            <person name="Manak J.R."/>
            <person name="Muller J."/>
            <person name="Pangilinan J."/>
            <person name="Patwardhan R.P."/>
            <person name="Pitluck S."/>
            <person name="Pritham E.J."/>
            <person name="Rechtsteiner A."/>
            <person name="Rho M."/>
            <person name="Rogozin I.B."/>
            <person name="Sakarya O."/>
            <person name="Salamov A."/>
            <person name="Schaack S."/>
            <person name="Shapiro H."/>
            <person name="Shiga Y."/>
            <person name="Skalitzky C."/>
            <person name="Smith Z."/>
            <person name="Souvorov A."/>
            <person name="Sung W."/>
            <person name="Tang Z."/>
            <person name="Tsuchiya D."/>
            <person name="Tu H."/>
            <person name="Vos H."/>
            <person name="Wang M."/>
            <person name="Wolf Y.I."/>
            <person name="Yamagata H."/>
            <person name="Yamada T."/>
            <person name="Ye Y."/>
            <person name="Shaw J.R."/>
            <person name="Andrews J."/>
            <person name="Crease T.J."/>
            <person name="Tang H."/>
            <person name="Lucas S.M."/>
            <person name="Robertson H.M."/>
            <person name="Bork P."/>
            <person name="Koonin E.V."/>
            <person name="Zdobnov E.M."/>
            <person name="Grigoriev I.V."/>
            <person name="Lynch M."/>
            <person name="Boore J.L."/>
        </authorList>
    </citation>
    <scope>NUCLEOTIDE SEQUENCE [LARGE SCALE GENOMIC DNA]</scope>
</reference>
<evidence type="ECO:0000313" key="2">
    <source>
        <dbReference type="Proteomes" id="UP000000305"/>
    </source>
</evidence>
<dbReference type="OrthoDB" id="9976756at2759"/>
<dbReference type="HOGENOM" id="CLU_2029009_0_0_1"/>
<dbReference type="AlphaFoldDB" id="E9H1T7"/>
<proteinExistence type="predicted"/>
<gene>
    <name evidence="1" type="ORF">DAPPUDRAFT_324467</name>
</gene>
<organism evidence="1 2">
    <name type="scientific">Daphnia pulex</name>
    <name type="common">Water flea</name>
    <dbReference type="NCBI Taxonomy" id="6669"/>
    <lineage>
        <taxon>Eukaryota</taxon>
        <taxon>Metazoa</taxon>
        <taxon>Ecdysozoa</taxon>
        <taxon>Arthropoda</taxon>
        <taxon>Crustacea</taxon>
        <taxon>Branchiopoda</taxon>
        <taxon>Diplostraca</taxon>
        <taxon>Cladocera</taxon>
        <taxon>Anomopoda</taxon>
        <taxon>Daphniidae</taxon>
        <taxon>Daphnia</taxon>
    </lineage>
</organism>
<accession>E9H1T7</accession>
<dbReference type="Proteomes" id="UP000000305">
    <property type="component" value="Unassembled WGS sequence"/>
</dbReference>
<sequence length="150" mass="16677">MLRDYKDVKDKDDWSDREWRTALPSNYLSPQPLQFDAPELVNEPAERPCFREIKETLCEILMEERREGDETMSRENRRVAAISWSWTGSAGNGENLPPPKPSRVPAAYVGIGGSAGKSVTSASSDAIAFWTNDVPSGAQQRSFGATDARQ</sequence>
<evidence type="ECO:0000313" key="1">
    <source>
        <dbReference type="EMBL" id="EFX74229.1"/>
    </source>
</evidence>
<dbReference type="EMBL" id="GL732584">
    <property type="protein sequence ID" value="EFX74229.1"/>
    <property type="molecule type" value="Genomic_DNA"/>
</dbReference>
<dbReference type="KEGG" id="dpx:DAPPUDRAFT_324467"/>
<name>E9H1T7_DAPPU</name>
<keyword evidence="2" id="KW-1185">Reference proteome</keyword>
<dbReference type="InParanoid" id="E9H1T7"/>
<protein>
    <submittedName>
        <fullName evidence="1">Uncharacterized protein</fullName>
    </submittedName>
</protein>